<evidence type="ECO:0000313" key="2">
    <source>
        <dbReference type="Proteomes" id="UP000188637"/>
    </source>
</evidence>
<protein>
    <submittedName>
        <fullName evidence="1">Uncharacterized protein</fullName>
    </submittedName>
</protein>
<dbReference type="EMBL" id="LJHD01000066">
    <property type="protein sequence ID" value="ONI45279.1"/>
    <property type="molecule type" value="Genomic_DNA"/>
</dbReference>
<comment type="caution">
    <text evidence="1">The sequence shown here is derived from an EMBL/GenBank/DDBJ whole genome shotgun (WGS) entry which is preliminary data.</text>
</comment>
<name>A0ACC8XIC4_9FIRM</name>
<proteinExistence type="predicted"/>
<dbReference type="Proteomes" id="UP000188637">
    <property type="component" value="Unassembled WGS sequence"/>
</dbReference>
<organism evidence="1 2">
    <name type="scientific">Candidatus Epulonipiscium fishelsonii</name>
    <dbReference type="NCBI Taxonomy" id="77094"/>
    <lineage>
        <taxon>Bacteria</taxon>
        <taxon>Bacillati</taxon>
        <taxon>Bacillota</taxon>
        <taxon>Clostridia</taxon>
        <taxon>Lachnospirales</taxon>
        <taxon>Lachnospiraceae</taxon>
        <taxon>Candidatus Epulonipiscium</taxon>
    </lineage>
</organism>
<evidence type="ECO:0000313" key="1">
    <source>
        <dbReference type="EMBL" id="ONI45279.1"/>
    </source>
</evidence>
<sequence length="188" mass="21586">MEKYVVLDIESTGTKPMESEIIEIGALYIKNNQIVKKFNTFVKPIQSIPSYVTNITGIQDEWVKFAPNISKVLPDFISFCEDAVLVGHNITLFDYRILKANAIKLNLDFNFKVIDTLVIARSGLNHLESRKLGDLCTFYNINLKNAHRAYADALATYYLLQHLYKDFGEDNPNLFIPKQVNWKIPKPK</sequence>
<accession>A0ACC8XIC4</accession>
<reference evidence="1" key="1">
    <citation type="submission" date="2016-08" db="EMBL/GenBank/DDBJ databases">
        <authorList>
            <person name="Ngugi D.K."/>
            <person name="Miyake S."/>
            <person name="Stingl U."/>
        </authorList>
    </citation>
    <scope>NUCLEOTIDE SEQUENCE</scope>
    <source>
        <strain evidence="1">SCG-D08WGA-EpuloA1</strain>
    </source>
</reference>
<gene>
    <name evidence="1" type="ORF">AN640_04795</name>
</gene>
<keyword evidence="2" id="KW-1185">Reference proteome</keyword>